<dbReference type="AlphaFoldDB" id="A0A1H6DGY7"/>
<dbReference type="PROSITE" id="PS51318">
    <property type="entry name" value="TAT"/>
    <property type="match status" value="1"/>
</dbReference>
<dbReference type="Proteomes" id="UP000236754">
    <property type="component" value="Unassembled WGS sequence"/>
</dbReference>
<dbReference type="Pfam" id="PF02278">
    <property type="entry name" value="Lyase_8"/>
    <property type="match status" value="1"/>
</dbReference>
<dbReference type="SUPFAM" id="SSF49863">
    <property type="entry name" value="Hyaluronate lyase-like, C-terminal domain"/>
    <property type="match status" value="1"/>
</dbReference>
<keyword evidence="2" id="KW-0732">Signal</keyword>
<dbReference type="PANTHER" id="PTHR38481:SF1">
    <property type="entry name" value="HYALURONATE LYASE"/>
    <property type="match status" value="1"/>
</dbReference>
<evidence type="ECO:0000256" key="1">
    <source>
        <dbReference type="ARBA" id="ARBA00006699"/>
    </source>
</evidence>
<feature type="active site" evidence="4">
    <location>
        <position position="272"/>
    </location>
</feature>
<dbReference type="Gene3D" id="2.60.220.10">
    <property type="entry name" value="Polysaccharide lyase family 8-like, C-terminal"/>
    <property type="match status" value="1"/>
</dbReference>
<organism evidence="8 9">
    <name type="scientific">Actinacidiphila yanglinensis</name>
    <dbReference type="NCBI Taxonomy" id="310779"/>
    <lineage>
        <taxon>Bacteria</taxon>
        <taxon>Bacillati</taxon>
        <taxon>Actinomycetota</taxon>
        <taxon>Actinomycetes</taxon>
        <taxon>Kitasatosporales</taxon>
        <taxon>Streptomycetaceae</taxon>
        <taxon>Actinacidiphila</taxon>
    </lineage>
</organism>
<feature type="domain" description="Polysaccharide lyase family 8 central" evidence="5">
    <location>
        <begin position="419"/>
        <end position="668"/>
    </location>
</feature>
<dbReference type="OrthoDB" id="6636047at2"/>
<dbReference type="RefSeq" id="WP_160145132.1">
    <property type="nucleotide sequence ID" value="NZ_FNVU01000015.1"/>
</dbReference>
<dbReference type="Gene3D" id="1.50.10.100">
    <property type="entry name" value="Chondroitin AC/alginate lyase"/>
    <property type="match status" value="1"/>
</dbReference>
<evidence type="ECO:0000256" key="4">
    <source>
        <dbReference type="PIRSR" id="PIRSR638970-1"/>
    </source>
</evidence>
<dbReference type="SUPFAM" id="SSF48230">
    <property type="entry name" value="Chondroitin AC/alginate lyase"/>
    <property type="match status" value="1"/>
</dbReference>
<evidence type="ECO:0000256" key="2">
    <source>
        <dbReference type="ARBA" id="ARBA00022729"/>
    </source>
</evidence>
<dbReference type="CDD" id="cd01083">
    <property type="entry name" value="GAG_Lyase"/>
    <property type="match status" value="1"/>
</dbReference>
<dbReference type="InterPro" id="IPR014718">
    <property type="entry name" value="GH-type_carb-bd"/>
</dbReference>
<dbReference type="Gene3D" id="2.70.98.10">
    <property type="match status" value="1"/>
</dbReference>
<evidence type="ECO:0000313" key="8">
    <source>
        <dbReference type="EMBL" id="SEG84648.1"/>
    </source>
</evidence>
<name>A0A1H6DGY7_9ACTN</name>
<dbReference type="InterPro" id="IPR003159">
    <property type="entry name" value="Lyase_8_central_dom"/>
</dbReference>
<comment type="similarity">
    <text evidence="1">Belongs to the polysaccharide lyase 8 family.</text>
</comment>
<evidence type="ECO:0000259" key="6">
    <source>
        <dbReference type="Pfam" id="PF02884"/>
    </source>
</evidence>
<evidence type="ECO:0000259" key="5">
    <source>
        <dbReference type="Pfam" id="PF02278"/>
    </source>
</evidence>
<dbReference type="InterPro" id="IPR004103">
    <property type="entry name" value="Lyase_8_C"/>
</dbReference>
<dbReference type="InterPro" id="IPR006311">
    <property type="entry name" value="TAT_signal"/>
</dbReference>
<feature type="active site" evidence="4">
    <location>
        <position position="263"/>
    </location>
</feature>
<dbReference type="InterPro" id="IPR008929">
    <property type="entry name" value="Chondroitin_lyas"/>
</dbReference>
<evidence type="ECO:0000256" key="3">
    <source>
        <dbReference type="ARBA" id="ARBA00023239"/>
    </source>
</evidence>
<accession>A0A1H6DGY7</accession>
<dbReference type="PANTHER" id="PTHR38481">
    <property type="entry name" value="HYALURONATE LYASE"/>
    <property type="match status" value="1"/>
</dbReference>
<dbReference type="InterPro" id="IPR038970">
    <property type="entry name" value="Lyase_8"/>
</dbReference>
<gene>
    <name evidence="8" type="ORF">SAMN05216223_115111</name>
</gene>
<dbReference type="GO" id="GO:0005576">
    <property type="term" value="C:extracellular region"/>
    <property type="evidence" value="ECO:0007669"/>
    <property type="project" value="InterPro"/>
</dbReference>
<dbReference type="Pfam" id="PF02884">
    <property type="entry name" value="Lyase_8_C"/>
    <property type="match status" value="1"/>
</dbReference>
<feature type="domain" description="Polysaccharide lyase 8 N-terminal alpha-helical" evidence="7">
    <location>
        <begin position="53"/>
        <end position="366"/>
    </location>
</feature>
<proteinExistence type="inferred from homology"/>
<keyword evidence="3 8" id="KW-0456">Lyase</keyword>
<feature type="active site" evidence="4">
    <location>
        <position position="326"/>
    </location>
</feature>
<protein>
    <submittedName>
        <fullName evidence="8">Hyaluronate lyase</fullName>
    </submittedName>
</protein>
<dbReference type="GO" id="GO:0030246">
    <property type="term" value="F:carbohydrate binding"/>
    <property type="evidence" value="ECO:0007669"/>
    <property type="project" value="InterPro"/>
</dbReference>
<dbReference type="Pfam" id="PF08124">
    <property type="entry name" value="Lyase_8_N"/>
    <property type="match status" value="1"/>
</dbReference>
<reference evidence="8 9" key="1">
    <citation type="submission" date="2016-10" db="EMBL/GenBank/DDBJ databases">
        <authorList>
            <person name="de Groot N.N."/>
        </authorList>
    </citation>
    <scope>NUCLEOTIDE SEQUENCE [LARGE SCALE GENOMIC DNA]</scope>
    <source>
        <strain evidence="8 9">CGMCC 4.2023</strain>
    </source>
</reference>
<dbReference type="SUPFAM" id="SSF74650">
    <property type="entry name" value="Galactose mutarotase-like"/>
    <property type="match status" value="1"/>
</dbReference>
<dbReference type="GO" id="GO:0016837">
    <property type="term" value="F:carbon-oxygen lyase activity, acting on polysaccharides"/>
    <property type="evidence" value="ECO:0007669"/>
    <property type="project" value="UniProtKB-ARBA"/>
</dbReference>
<dbReference type="GO" id="GO:0005975">
    <property type="term" value="P:carbohydrate metabolic process"/>
    <property type="evidence" value="ECO:0007669"/>
    <property type="project" value="InterPro"/>
</dbReference>
<feature type="domain" description="Polysaccharide lyase family 8 C-terminal" evidence="6">
    <location>
        <begin position="683"/>
        <end position="746"/>
    </location>
</feature>
<evidence type="ECO:0000313" key="9">
    <source>
        <dbReference type="Proteomes" id="UP000236754"/>
    </source>
</evidence>
<evidence type="ECO:0000259" key="7">
    <source>
        <dbReference type="Pfam" id="PF08124"/>
    </source>
</evidence>
<dbReference type="EMBL" id="FNVU01000015">
    <property type="protein sequence ID" value="SEG84648.1"/>
    <property type="molecule type" value="Genomic_DNA"/>
</dbReference>
<dbReference type="InterPro" id="IPR011071">
    <property type="entry name" value="Lyase_8-like_C"/>
</dbReference>
<keyword evidence="9" id="KW-1185">Reference proteome</keyword>
<dbReference type="InterPro" id="IPR012970">
    <property type="entry name" value="Lyase_8_alpha_N"/>
</dbReference>
<sequence>MSAEHTPRGITRRSTLLAGAALAPAWFLGSALGVPGRPEAATAADFAKVRTQWHDTLIGGYSTSDPVLTRYAEAMAEVANGLWSTLNTTASRTNLWADLDSSTVSAVQRDVAGRLRQLALAYASPGSSLSGNTALLGDVTSALDWFLSHKYGVTAQYDNWWDFQIGIPLALNDICVALYDQLSPAQLATATAAIARYLPDPSRVGGATATGANLNWTCAITTVRGALSQDGAVIDDAMTAIANLFPYSTSGDGFYPDGGFLQHVYFAYNGSYGVSLLQYLTYLLVAVQDTPWAATADQVQRVHIWTQANFRPWIYRGAFMDMVRGRALSRFYETDHRIGRLTGATLLQLAGIFPPGLAREVRSQVKGWIGADTYQDFFTYDPVPLEQVRISSIALGRSVVADDSIPAGTESTASVVATSMARVVHRRPSFAFAIAMDTPRIKPYESANSENLQGWYTGEGAAYLYLATQPGHWTNAYWPTANKYRIPGVTLDTKTLALGTNRGSTNTWAGGALLDGNVAAGMGLSFAKQTLTGRKSWFCIQDAVICLGAGITSTDGHTIETIIENRNIGPDGRSNIHVDGTVVASTPSSTPTVVEPHWIYVDNLGGYVFSGGHVTLVREDRTGKWTDMDHRNVNVDATAYTRRFVTMWVDHGVNPTGGGYHFIQLPAATSAQTAAFAASNDVTVAANTPQVQAVARSGSGVAMANVWQAGAPRAAGIQVDGTASVVTQRKDGTLSVAVCDPTQELTGPVTVTVDGAVSGVTSVDPGITVLATTPNVRLSVAVAGAAGRTFVARFTTA</sequence>
<dbReference type="InterPro" id="IPR011013">
    <property type="entry name" value="Gal_mutarotase_sf_dom"/>
</dbReference>